<dbReference type="EMBL" id="JAMKPW020000018">
    <property type="protein sequence ID" value="KAK8209031.1"/>
    <property type="molecule type" value="Genomic_DNA"/>
</dbReference>
<proteinExistence type="predicted"/>
<organism evidence="1 2">
    <name type="scientific">Zalaria obscura</name>
    <dbReference type="NCBI Taxonomy" id="2024903"/>
    <lineage>
        <taxon>Eukaryota</taxon>
        <taxon>Fungi</taxon>
        <taxon>Dikarya</taxon>
        <taxon>Ascomycota</taxon>
        <taxon>Pezizomycotina</taxon>
        <taxon>Dothideomycetes</taxon>
        <taxon>Dothideomycetidae</taxon>
        <taxon>Dothideales</taxon>
        <taxon>Zalariaceae</taxon>
        <taxon>Zalaria</taxon>
    </lineage>
</organism>
<dbReference type="Proteomes" id="UP001320706">
    <property type="component" value="Unassembled WGS sequence"/>
</dbReference>
<accession>A0ACC3SE63</accession>
<comment type="caution">
    <text evidence="1">The sequence shown here is derived from an EMBL/GenBank/DDBJ whole genome shotgun (WGS) entry which is preliminary data.</text>
</comment>
<evidence type="ECO:0000313" key="1">
    <source>
        <dbReference type="EMBL" id="KAK8209031.1"/>
    </source>
</evidence>
<sequence length="1105" mass="127745">MSHHRSRSPGSRRLHNQARATDSWITDPYYSSRSYGSPRSSNERVIPISTQTFINPPPSITRPSERYEAYAGRPRRSTLTETRPPTTHHSSRAKPNVIHSGSDRPRSPLPRTSNHHDRDYYVTPATSAAPRIEHKKVYSVDDSNKTRLVADIDLNSSQRPSRRESVERGGYRSSGSHKKAYHLSGPVARVNDGSGDENPSYSYTDAAGMYRDTEPRWRARRGSVDGGIRERPRSMLLEPFPSRTTAREAGPPPTSRGLDKINDGQGITRRTSLRDAVRSPNRLSYQDATYRDPQDPYYGPSRASSTRHTSNPISERPKDRYDPYPPTKEPMPRDVYDDRREVRDPELYQPSRRPTDRSVEKRGFGIRTDSPDLVNARRSDESFDMREPYTDRAPPPTSDPRDYVQPPRRVREDQQIEQERQDREYAKEIGREQRRLERERQREREYLAEKEQRRRDKERSRDDSDNVRVNGREREREREREGDRHHRDRDRDRDYERDRERDWERDRDRDRRDRGPRDSGESISGILPAAIGGLGAAAAYGAGNVVAGNRDRERDKDERREPEQDRPRDRPVEPSLDPSRDGDRPRRHRDRLPGDTTPPERARRYVEEPVESGAPRERVEPATVPQANPDPDEEYRRRLRESGAPRERVEPAAVPQVNLDPDEEYRRRLQEAQRGIGQSIPDISRSDRREPPGQVPGGYPRPETIDRQSYDGRYRDAPPPQEMRNGLDEEQNRYRDRDHSILDEAMTSEPAEIIDNRASTNRENRVRIVDPPSDKEEPQPVKSILRKPTQKFPEDPNPIREGVAPLKDVTKKGIPPGARWTKIDRRLVNPEALVEAKERFEERLDCVIVLRVLTKEEIQKFADKTREIREARYDEEKRERRERRRRDKERNRRERDEYSDDSEDEYDDRPPRMLEAGPGAASEPSVEIPAIAALLPAHTIFLTLARAWSPCRKPMSIPDLAKLGAGPSYWKPIASDLQNKHQNLNSLSHGKVCKHTAQSGLYMSLAFSLDQSRESGSCSFPTGHFSELEECEAPTEQIRNSLLSTMANPMPFPAVSRSSVQSSYLTVSPIVVLHRWTLTLTRNMTSGRVHDMCFPQFRRSRNPTT</sequence>
<reference evidence="1" key="1">
    <citation type="submission" date="2024-02" db="EMBL/GenBank/DDBJ databases">
        <title>Metagenome Assembled Genome of Zalaria obscura JY119.</title>
        <authorList>
            <person name="Vighnesh L."/>
            <person name="Jagadeeshwari U."/>
            <person name="Venkata Ramana C."/>
            <person name="Sasikala C."/>
        </authorList>
    </citation>
    <scope>NUCLEOTIDE SEQUENCE</scope>
    <source>
        <strain evidence="1">JY119</strain>
    </source>
</reference>
<name>A0ACC3SE63_9PEZI</name>
<evidence type="ECO:0000313" key="2">
    <source>
        <dbReference type="Proteomes" id="UP001320706"/>
    </source>
</evidence>
<keyword evidence="2" id="KW-1185">Reference proteome</keyword>
<gene>
    <name evidence="1" type="ORF">M8818_003995</name>
</gene>
<protein>
    <submittedName>
        <fullName evidence="1">Uncharacterized protein</fullName>
    </submittedName>
</protein>